<dbReference type="EMBL" id="JANBTW010000050">
    <property type="protein sequence ID" value="KAJ2675214.1"/>
    <property type="molecule type" value="Genomic_DNA"/>
</dbReference>
<dbReference type="Gene3D" id="3.90.550.10">
    <property type="entry name" value="Spore Coat Polysaccharide Biosynthesis Protein SpsA, Chain A"/>
    <property type="match status" value="1"/>
</dbReference>
<keyword evidence="8" id="KW-0325">Glycoprotein</keyword>
<evidence type="ECO:0000259" key="14">
    <source>
        <dbReference type="Pfam" id="PF18403"/>
    </source>
</evidence>
<dbReference type="OrthoDB" id="27683at2759"/>
<comment type="similarity">
    <text evidence="4">Belongs to the glycosyltransferase 8 family.</text>
</comment>
<accession>A0A9W8KXG0</accession>
<sequence>MRLSWSLLHALAISAALASTSTASEADSPPIHSLLYSGFVAPPLALEIAEGVAAHNSSAYFTFILKLVDNSALLQQPDSNVYAQAVQWIEQDALLEPFALSLLKLELSAHVYAPLVAAQYQLYNETVVPDIKSTRGEQNFDEACAVWAQYKDKQACTVESLTNLLNIEKFYGDTYIEEAKIEPQQLAFDHVYGSNTQKTNKLVVLYADPRAEGFADMHSHLVTLSDNAEVTYILRYRPWAVTKDSSLPTMLGLSGYGVELVLKSTEYKVIDDRDIDEGDAKPLKHNVTPKMTTQGEDSGENAVLFEVESVPSIKGLSEKQIADLGIQAAQMVISSSNKLAALKQLSQNLPRYAHLLSSVELNETLATSIKRGAIIKQRDVFLINGLEIDDDKLDPFHLHEHLRKEDAAINGLENAGLSQKQAVDILLADSHNSTNGGSDQIAFDMRDQSEDKKTIWWLNDLEKDKRYAGWPSDIQNLKRIFSPGMVQRVRKNVVQAIYALDLSLVESWITIYEDALTDVEHGMPIQYGVVPLTDYNKSEKQTAANEMARFVLYLRRSFKKKEWQSLVRSAVIAHLQSQRNTPGILFTSTMRIVYEAHIKAHKTRDGDTPLGWDDITAAGSLPQWLGKRWESMVKYCARLDLSPTSTPEGLIFVNGVQIALDRNYQKTVLNTYFAQTWDLGQKLRKDELTSEDDIHEFVYGKNTMGSRNAIVYVSDDNPLRVLPLSLPVVQKWMDSNVHYLEFGSGTDQGKQDEEKVKAENGLVSTWIIGDFAGQHVRKTAANALAAAKNNCGMRVAFVHIPSLQSLTSEYRDGGEEDEEQPEGYDIDAPQAIYQLVSSPILQSAPSELAGFVLDYLTNPESAKLQASKIETIGKKLNSLTQLDNDRVDEAEEIFALNKKIVLLLGAEPVERQSCNVVVNGRIIPELTVDSPFSADSFSMLTSYELRERIAPVRSAIGLYITDLKDDTGAERILRITAALEHGKLLHKSDSLFRRSLANVRADIASIATTNPYTYITFNDPTKARLRIQIALDPLSENAQKWTQILQTLLSLPSVSVELWLNPCSELKELPVKRFYRYLWPEKLVFDVSGAIVDPKVVFNGVPTDPLLTLGMDVPSAWLVTAVESIHDLDNIRLSSLKDHVSGIVATYKLVNILVEGHLVDTNLKSPARGLEVRLGTSADPAITDTIVMANLGYLQLKANPGVWKFSLRPGRSADIYKIDHIGSGRWNYAAAKQAADTTKDCQIAVLVTSFNGATIFPLVSKRPGKENEDVLEDADNSTKPKKSSSSKAATQKEKADSASGSGLWGKLKDSIGRGTGLVPSDDSRPHFDVFAVASGHLYERLMSIMILSVLNNTKSHVKFWLIENFLSPSFKAFVPHMADEYGFDYEFVTYKWPHWLNHENEKQRTIWGYKILFLDVLFPLSLDRVIFVDADQIVRADLQELADIDLRGAPYGYVPFCNDRKEIDGYRFWKQGWWRDHLRGKPYHISALYVVDLKRFRQMAAGDRMRGQYQALSRDGNSLANLDQDLPNNMQHIVPIYSLPQEWLWCETWCSDEGLKTARTIDLCNNPMTKEPKLERARRLLPEWEDYDKQVSNFTRVLAQRGKHEGAYIADAEAVAIDQTSDQESRPRATTVEVENQSDVTDAADRNNHDEL</sequence>
<feature type="chain" id="PRO_5040965877" evidence="10">
    <location>
        <begin position="24"/>
        <end position="1652"/>
    </location>
</feature>
<dbReference type="InterPro" id="IPR029044">
    <property type="entry name" value="Nucleotide-diphossugar_trans"/>
</dbReference>
<keyword evidence="7" id="KW-0256">Endoplasmic reticulum</keyword>
<dbReference type="Pfam" id="PF18403">
    <property type="entry name" value="Thioredoxin_15"/>
    <property type="match status" value="1"/>
</dbReference>
<gene>
    <name evidence="16" type="primary">KRE5</name>
    <name evidence="16" type="ORF">GGI25_004054</name>
</gene>
<evidence type="ECO:0000256" key="3">
    <source>
        <dbReference type="ARBA" id="ARBA00004922"/>
    </source>
</evidence>
<evidence type="ECO:0000256" key="9">
    <source>
        <dbReference type="SAM" id="MobiDB-lite"/>
    </source>
</evidence>
<evidence type="ECO:0000256" key="8">
    <source>
        <dbReference type="ARBA" id="ARBA00023180"/>
    </source>
</evidence>
<comment type="caution">
    <text evidence="16">The sequence shown here is derived from an EMBL/GenBank/DDBJ whole genome shotgun (WGS) entry which is preliminary data.</text>
</comment>
<dbReference type="Pfam" id="PF18404">
    <property type="entry name" value="Glyco_transf_24"/>
    <property type="match status" value="1"/>
</dbReference>
<dbReference type="GO" id="GO:0003980">
    <property type="term" value="F:UDP-glucose:glycoprotein glucosyltransferase activity"/>
    <property type="evidence" value="ECO:0007669"/>
    <property type="project" value="InterPro"/>
</dbReference>
<dbReference type="Pfam" id="PF06427">
    <property type="entry name" value="UDP-g_GGTase"/>
    <property type="match status" value="1"/>
</dbReference>
<dbReference type="InterPro" id="IPR040693">
    <property type="entry name" value="UGGT_TRXL_1"/>
</dbReference>
<dbReference type="Pfam" id="PF18400">
    <property type="entry name" value="Thioredoxin_12"/>
    <property type="match status" value="1"/>
</dbReference>
<feature type="domain" description="UDP-glucose:glycoprotein glucosyltransferase thioredoxin-like" evidence="14">
    <location>
        <begin position="762"/>
        <end position="958"/>
    </location>
</feature>
<dbReference type="PANTHER" id="PTHR11226">
    <property type="entry name" value="UDP-GLUCOSE GLYCOPROTEIN:GLUCOSYLTRANSFERASE"/>
    <property type="match status" value="1"/>
</dbReference>
<dbReference type="SUPFAM" id="SSF53448">
    <property type="entry name" value="Nucleotide-diphospho-sugar transferases"/>
    <property type="match status" value="1"/>
</dbReference>
<dbReference type="CDD" id="cd06432">
    <property type="entry name" value="GT8_HUGT1_C_like"/>
    <property type="match status" value="1"/>
</dbReference>
<feature type="domain" description="UGGT thioredoxin-like" evidence="11">
    <location>
        <begin position="41"/>
        <end position="239"/>
    </location>
</feature>
<evidence type="ECO:0000256" key="2">
    <source>
        <dbReference type="ARBA" id="ARBA00004319"/>
    </source>
</evidence>
<evidence type="ECO:0000259" key="13">
    <source>
        <dbReference type="Pfam" id="PF18402"/>
    </source>
</evidence>
<dbReference type="InterPro" id="IPR009448">
    <property type="entry name" value="UDP-g_GGtrans"/>
</dbReference>
<comment type="subcellular location">
    <subcellularLocation>
        <location evidence="2">Endoplasmic reticulum lumen</location>
    </subcellularLocation>
</comment>
<feature type="signal peptide" evidence="10">
    <location>
        <begin position="1"/>
        <end position="23"/>
    </location>
</feature>
<comment type="cofactor">
    <cofactor evidence="1">
        <name>Ca(2+)</name>
        <dbReference type="ChEBI" id="CHEBI:29108"/>
    </cofactor>
</comment>
<organism evidence="16 17">
    <name type="scientific">Coemansia spiralis</name>
    <dbReference type="NCBI Taxonomy" id="417178"/>
    <lineage>
        <taxon>Eukaryota</taxon>
        <taxon>Fungi</taxon>
        <taxon>Fungi incertae sedis</taxon>
        <taxon>Zoopagomycota</taxon>
        <taxon>Kickxellomycotina</taxon>
        <taxon>Kickxellomycetes</taxon>
        <taxon>Kickxellales</taxon>
        <taxon>Kickxellaceae</taxon>
        <taxon>Coemansia</taxon>
    </lineage>
</organism>
<dbReference type="GO" id="GO:0018279">
    <property type="term" value="P:protein N-linked glycosylation via asparagine"/>
    <property type="evidence" value="ECO:0007669"/>
    <property type="project" value="TreeGrafter"/>
</dbReference>
<evidence type="ECO:0000259" key="11">
    <source>
        <dbReference type="Pfam" id="PF18400"/>
    </source>
</evidence>
<evidence type="ECO:0000256" key="4">
    <source>
        <dbReference type="ARBA" id="ARBA00006351"/>
    </source>
</evidence>
<dbReference type="GO" id="GO:0051082">
    <property type="term" value="F:unfolded protein binding"/>
    <property type="evidence" value="ECO:0007669"/>
    <property type="project" value="TreeGrafter"/>
</dbReference>
<evidence type="ECO:0000256" key="10">
    <source>
        <dbReference type="SAM" id="SignalP"/>
    </source>
</evidence>
<evidence type="ECO:0000256" key="7">
    <source>
        <dbReference type="ARBA" id="ARBA00022824"/>
    </source>
</evidence>
<dbReference type="GO" id="GO:0036503">
    <property type="term" value="P:ERAD pathway"/>
    <property type="evidence" value="ECO:0007669"/>
    <property type="project" value="TreeGrafter"/>
</dbReference>
<dbReference type="InterPro" id="IPR040525">
    <property type="entry name" value="UGGT_TRXL_4"/>
</dbReference>
<evidence type="ECO:0000256" key="5">
    <source>
        <dbReference type="ARBA" id="ARBA00022679"/>
    </source>
</evidence>
<name>A0A9W8KXG0_9FUNG</name>
<evidence type="ECO:0000259" key="12">
    <source>
        <dbReference type="Pfam" id="PF18401"/>
    </source>
</evidence>
<keyword evidence="6 10" id="KW-0732">Signal</keyword>
<evidence type="ECO:0000313" key="17">
    <source>
        <dbReference type="Proteomes" id="UP001151518"/>
    </source>
</evidence>
<feature type="domain" description="Glucosyltransferase 24 catalytic" evidence="15">
    <location>
        <begin position="1328"/>
        <end position="1593"/>
    </location>
</feature>
<reference evidence="16" key="1">
    <citation type="submission" date="2022-07" db="EMBL/GenBank/DDBJ databases">
        <title>Phylogenomic reconstructions and comparative analyses of Kickxellomycotina fungi.</title>
        <authorList>
            <person name="Reynolds N.K."/>
            <person name="Stajich J.E."/>
            <person name="Barry K."/>
            <person name="Grigoriev I.V."/>
            <person name="Crous P."/>
            <person name="Smith M.E."/>
        </authorList>
    </citation>
    <scope>NUCLEOTIDE SEQUENCE</scope>
    <source>
        <strain evidence="16">NRRL 3115</strain>
    </source>
</reference>
<dbReference type="Proteomes" id="UP001151518">
    <property type="component" value="Unassembled WGS sequence"/>
</dbReference>
<dbReference type="Pfam" id="PF18402">
    <property type="entry name" value="Thioredoxin_14"/>
    <property type="match status" value="1"/>
</dbReference>
<feature type="domain" description="UGGT thioredoxin-like" evidence="13">
    <location>
        <begin position="443"/>
        <end position="711"/>
    </location>
</feature>
<dbReference type="Pfam" id="PF18401">
    <property type="entry name" value="Thioredoxin_13"/>
    <property type="match status" value="1"/>
</dbReference>
<dbReference type="PANTHER" id="PTHR11226:SF0">
    <property type="entry name" value="UDP-GLUCOSE:GLYCOPROTEIN GLUCOSYLTRANSFERASE"/>
    <property type="match status" value="1"/>
</dbReference>
<comment type="pathway">
    <text evidence="3">Protein modification; protein glycosylation.</text>
</comment>
<dbReference type="InterPro" id="IPR040694">
    <property type="entry name" value="UGGT_TRXL_2"/>
</dbReference>
<dbReference type="InterPro" id="IPR040692">
    <property type="entry name" value="UGGT_TRXL_3"/>
</dbReference>
<proteinExistence type="inferred from homology"/>
<dbReference type="InterPro" id="IPR040497">
    <property type="entry name" value="Glyco_transf_24"/>
</dbReference>
<evidence type="ECO:0000256" key="1">
    <source>
        <dbReference type="ARBA" id="ARBA00001913"/>
    </source>
</evidence>
<evidence type="ECO:0000256" key="6">
    <source>
        <dbReference type="ARBA" id="ARBA00022729"/>
    </source>
</evidence>
<dbReference type="GO" id="GO:0005788">
    <property type="term" value="C:endoplasmic reticulum lumen"/>
    <property type="evidence" value="ECO:0007669"/>
    <property type="project" value="UniProtKB-SubCell"/>
</dbReference>
<feature type="region of interest" description="Disordered" evidence="9">
    <location>
        <begin position="1266"/>
        <end position="1301"/>
    </location>
</feature>
<feature type="compositionally biased region" description="Basic and acidic residues" evidence="9">
    <location>
        <begin position="1643"/>
        <end position="1652"/>
    </location>
</feature>
<keyword evidence="5" id="KW-0808">Transferase</keyword>
<feature type="domain" description="UGGT thioredoxin-like" evidence="12">
    <location>
        <begin position="311"/>
        <end position="429"/>
    </location>
</feature>
<protein>
    <submittedName>
        <fullName evidence="16">Killer toxin resistant protein</fullName>
    </submittedName>
</protein>
<evidence type="ECO:0000313" key="16">
    <source>
        <dbReference type="EMBL" id="KAJ2675214.1"/>
    </source>
</evidence>
<feature type="region of interest" description="Disordered" evidence="9">
    <location>
        <begin position="1618"/>
        <end position="1652"/>
    </location>
</feature>
<evidence type="ECO:0000259" key="15">
    <source>
        <dbReference type="Pfam" id="PF18404"/>
    </source>
</evidence>